<gene>
    <name evidence="2" type="ORF">Acr_15g0006740</name>
</gene>
<reference evidence="2 3" key="1">
    <citation type="submission" date="2019-07" db="EMBL/GenBank/DDBJ databases">
        <title>De Novo Assembly of kiwifruit Actinidia rufa.</title>
        <authorList>
            <person name="Sugita-Konishi S."/>
            <person name="Sato K."/>
            <person name="Mori E."/>
            <person name="Abe Y."/>
            <person name="Kisaki G."/>
            <person name="Hamano K."/>
            <person name="Suezawa K."/>
            <person name="Otani M."/>
            <person name="Fukuda T."/>
            <person name="Manabe T."/>
            <person name="Gomi K."/>
            <person name="Tabuchi M."/>
            <person name="Akimitsu K."/>
            <person name="Kataoka I."/>
        </authorList>
    </citation>
    <scope>NUCLEOTIDE SEQUENCE [LARGE SCALE GENOMIC DNA]</scope>
    <source>
        <strain evidence="3">cv. Fuchu</strain>
    </source>
</reference>
<dbReference type="OrthoDB" id="786614at2759"/>
<accession>A0A7J0FTN3</accession>
<dbReference type="Pfam" id="PF03732">
    <property type="entry name" value="Retrotrans_gag"/>
    <property type="match status" value="1"/>
</dbReference>
<proteinExistence type="predicted"/>
<name>A0A7J0FTN3_9ERIC</name>
<dbReference type="EMBL" id="BJWL01000015">
    <property type="protein sequence ID" value="GFZ02065.1"/>
    <property type="molecule type" value="Genomic_DNA"/>
</dbReference>
<dbReference type="InterPro" id="IPR005162">
    <property type="entry name" value="Retrotrans_gag_dom"/>
</dbReference>
<evidence type="ECO:0000259" key="1">
    <source>
        <dbReference type="Pfam" id="PF03732"/>
    </source>
</evidence>
<sequence>MRYTGPYNLDWELRNLLVYRRWAEEKEQGTNRRNPTPVVLEAHSGASGRETAPDVPVIPSQFAREVVAAILEMGKTRHEKIRIQRDITSAHFRKVMKEFRKMNAPSFDGLSDLVVSGHWLSQIRKIFDTMRIIEDDMKVSSASYPPVDEADEWWKSIKEANEIDHGMTWANFESTFKDQYFPKAYRDELRDQFEELVQGDMIDLEYAKKFQSLSQFTPELVNTKAKRCKRLEKSLKAKSIILVLCDQLENSKFL</sequence>
<evidence type="ECO:0000313" key="3">
    <source>
        <dbReference type="Proteomes" id="UP000585474"/>
    </source>
</evidence>
<organism evidence="2 3">
    <name type="scientific">Actinidia rufa</name>
    <dbReference type="NCBI Taxonomy" id="165716"/>
    <lineage>
        <taxon>Eukaryota</taxon>
        <taxon>Viridiplantae</taxon>
        <taxon>Streptophyta</taxon>
        <taxon>Embryophyta</taxon>
        <taxon>Tracheophyta</taxon>
        <taxon>Spermatophyta</taxon>
        <taxon>Magnoliopsida</taxon>
        <taxon>eudicotyledons</taxon>
        <taxon>Gunneridae</taxon>
        <taxon>Pentapetalae</taxon>
        <taxon>asterids</taxon>
        <taxon>Ericales</taxon>
        <taxon>Actinidiaceae</taxon>
        <taxon>Actinidia</taxon>
    </lineage>
</organism>
<dbReference type="Proteomes" id="UP000585474">
    <property type="component" value="Unassembled WGS sequence"/>
</dbReference>
<keyword evidence="3" id="KW-1185">Reference proteome</keyword>
<feature type="domain" description="Retrotransposon gag" evidence="1">
    <location>
        <begin position="148"/>
        <end position="231"/>
    </location>
</feature>
<protein>
    <recommendedName>
        <fullName evidence="1">Retrotransposon gag domain-containing protein</fullName>
    </recommendedName>
</protein>
<dbReference type="AlphaFoldDB" id="A0A7J0FTN3"/>
<evidence type="ECO:0000313" key="2">
    <source>
        <dbReference type="EMBL" id="GFZ02065.1"/>
    </source>
</evidence>
<comment type="caution">
    <text evidence="2">The sequence shown here is derived from an EMBL/GenBank/DDBJ whole genome shotgun (WGS) entry which is preliminary data.</text>
</comment>